<dbReference type="OrthoDB" id="413122at2759"/>
<dbReference type="AlphaFoldDB" id="A0A225WIM5"/>
<keyword evidence="3" id="KW-1185">Reference proteome</keyword>
<gene>
    <name evidence="2" type="ORF">PHMEG_0009461</name>
</gene>
<feature type="compositionally biased region" description="Basic and acidic residues" evidence="1">
    <location>
        <begin position="166"/>
        <end position="178"/>
    </location>
</feature>
<sequence>MQMMELSHRCVEEAREREQQRQRRYYDRRYQGVSNRRASLDVQTAKGCQGVRLVHSWIGPLRIKDEAGYENFLLKREDVDEHSGRNEQFIAHVSFLAHYNQPSNLLDRATKDIVQELEDEDPRRTTSDEPTKRTVVRSTTTPVLAAVGAAGMKRRRTAKTSANAEWKPDEQLVELRRR</sequence>
<evidence type="ECO:0000313" key="2">
    <source>
        <dbReference type="EMBL" id="OWZ16710.1"/>
    </source>
</evidence>
<evidence type="ECO:0000256" key="1">
    <source>
        <dbReference type="SAM" id="MobiDB-lite"/>
    </source>
</evidence>
<feature type="compositionally biased region" description="Basic and acidic residues" evidence="1">
    <location>
        <begin position="121"/>
        <end position="132"/>
    </location>
</feature>
<comment type="caution">
    <text evidence="2">The sequence shown here is derived from an EMBL/GenBank/DDBJ whole genome shotgun (WGS) entry which is preliminary data.</text>
</comment>
<protein>
    <submittedName>
        <fullName evidence="2">Uncharacterized protein</fullName>
    </submittedName>
</protein>
<proteinExistence type="predicted"/>
<dbReference type="Proteomes" id="UP000198211">
    <property type="component" value="Unassembled WGS sequence"/>
</dbReference>
<organism evidence="2 3">
    <name type="scientific">Phytophthora megakarya</name>
    <dbReference type="NCBI Taxonomy" id="4795"/>
    <lineage>
        <taxon>Eukaryota</taxon>
        <taxon>Sar</taxon>
        <taxon>Stramenopiles</taxon>
        <taxon>Oomycota</taxon>
        <taxon>Peronosporomycetes</taxon>
        <taxon>Peronosporales</taxon>
        <taxon>Peronosporaceae</taxon>
        <taxon>Phytophthora</taxon>
    </lineage>
</organism>
<accession>A0A225WIM5</accession>
<dbReference type="EMBL" id="NBNE01000884">
    <property type="protein sequence ID" value="OWZ16710.1"/>
    <property type="molecule type" value="Genomic_DNA"/>
</dbReference>
<feature type="region of interest" description="Disordered" evidence="1">
    <location>
        <begin position="117"/>
        <end position="178"/>
    </location>
</feature>
<name>A0A225WIM5_9STRA</name>
<evidence type="ECO:0000313" key="3">
    <source>
        <dbReference type="Proteomes" id="UP000198211"/>
    </source>
</evidence>
<reference evidence="3" key="1">
    <citation type="submission" date="2017-03" db="EMBL/GenBank/DDBJ databases">
        <title>Phytopthora megakarya and P. palmivora, two closely related causual agents of cacao black pod achieved similar genome size and gene model numbers by different mechanisms.</title>
        <authorList>
            <person name="Ali S."/>
            <person name="Shao J."/>
            <person name="Larry D.J."/>
            <person name="Kronmiller B."/>
            <person name="Shen D."/>
            <person name="Strem M.D."/>
            <person name="Melnick R.L."/>
            <person name="Guiltinan M.J."/>
            <person name="Tyler B.M."/>
            <person name="Meinhardt L.W."/>
            <person name="Bailey B.A."/>
        </authorList>
    </citation>
    <scope>NUCLEOTIDE SEQUENCE [LARGE SCALE GENOMIC DNA]</scope>
    <source>
        <strain evidence="3">zdho120</strain>
    </source>
</reference>